<comment type="subcellular location">
    <subcellularLocation>
        <location evidence="1">Membrane</location>
        <topology evidence="1">Multi-pass membrane protein</topology>
    </subcellularLocation>
</comment>
<dbReference type="GO" id="GO:0016020">
    <property type="term" value="C:membrane"/>
    <property type="evidence" value="ECO:0007669"/>
    <property type="project" value="UniProtKB-SubCell"/>
</dbReference>
<name>A0AAV7JRX7_9METZ</name>
<feature type="transmembrane region" description="Helical" evidence="6">
    <location>
        <begin position="43"/>
        <end position="64"/>
    </location>
</feature>
<keyword evidence="4 6" id="KW-1133">Transmembrane helix</keyword>
<comment type="caution">
    <text evidence="7">The sequence shown here is derived from an EMBL/GenBank/DDBJ whole genome shotgun (WGS) entry which is preliminary data.</text>
</comment>
<dbReference type="GO" id="GO:0015297">
    <property type="term" value="F:antiporter activity"/>
    <property type="evidence" value="ECO:0007669"/>
    <property type="project" value="InterPro"/>
</dbReference>
<evidence type="ECO:0000256" key="1">
    <source>
        <dbReference type="ARBA" id="ARBA00004141"/>
    </source>
</evidence>
<dbReference type="NCBIfam" id="TIGR00797">
    <property type="entry name" value="matE"/>
    <property type="match status" value="1"/>
</dbReference>
<evidence type="ECO:0000256" key="5">
    <source>
        <dbReference type="ARBA" id="ARBA00023136"/>
    </source>
</evidence>
<feature type="transmembrane region" description="Helical" evidence="6">
    <location>
        <begin position="148"/>
        <end position="168"/>
    </location>
</feature>
<keyword evidence="5 6" id="KW-0472">Membrane</keyword>
<feature type="transmembrane region" description="Helical" evidence="6">
    <location>
        <begin position="515"/>
        <end position="537"/>
    </location>
</feature>
<evidence type="ECO:0000256" key="2">
    <source>
        <dbReference type="ARBA" id="ARBA00010199"/>
    </source>
</evidence>
<feature type="transmembrane region" description="Helical" evidence="6">
    <location>
        <begin position="180"/>
        <end position="199"/>
    </location>
</feature>
<proteinExistence type="inferred from homology"/>
<reference evidence="7 8" key="1">
    <citation type="journal article" date="2023" name="BMC Biol.">
        <title>The compact genome of the sponge Oopsacas minuta (Hexactinellida) is lacking key metazoan core genes.</title>
        <authorList>
            <person name="Santini S."/>
            <person name="Schenkelaars Q."/>
            <person name="Jourda C."/>
            <person name="Duchesne M."/>
            <person name="Belahbib H."/>
            <person name="Rocher C."/>
            <person name="Selva M."/>
            <person name="Riesgo A."/>
            <person name="Vervoort M."/>
            <person name="Leys S.P."/>
            <person name="Kodjabachian L."/>
            <person name="Le Bivic A."/>
            <person name="Borchiellini C."/>
            <person name="Claverie J.M."/>
            <person name="Renard E."/>
        </authorList>
    </citation>
    <scope>NUCLEOTIDE SEQUENCE [LARGE SCALE GENOMIC DNA]</scope>
    <source>
        <strain evidence="7">SPO-2</strain>
    </source>
</reference>
<feature type="transmembrane region" description="Helical" evidence="6">
    <location>
        <begin position="332"/>
        <end position="354"/>
    </location>
</feature>
<dbReference type="InterPro" id="IPR002528">
    <property type="entry name" value="MATE_fam"/>
</dbReference>
<feature type="transmembrane region" description="Helical" evidence="6">
    <location>
        <begin position="211"/>
        <end position="229"/>
    </location>
</feature>
<feature type="transmembrane region" description="Helical" evidence="6">
    <location>
        <begin position="70"/>
        <end position="88"/>
    </location>
</feature>
<feature type="transmembrane region" description="Helical" evidence="6">
    <location>
        <begin position="250"/>
        <end position="271"/>
    </location>
</feature>
<feature type="transmembrane region" description="Helical" evidence="6">
    <location>
        <begin position="109"/>
        <end position="128"/>
    </location>
</feature>
<evidence type="ECO:0000313" key="7">
    <source>
        <dbReference type="EMBL" id="KAI6651532.1"/>
    </source>
</evidence>
<evidence type="ECO:0000256" key="4">
    <source>
        <dbReference type="ARBA" id="ARBA00022989"/>
    </source>
</evidence>
<dbReference type="PANTHER" id="PTHR11206">
    <property type="entry name" value="MULTIDRUG RESISTANCE PROTEIN"/>
    <property type="match status" value="1"/>
</dbReference>
<dbReference type="Pfam" id="PF01554">
    <property type="entry name" value="MatE"/>
    <property type="match status" value="2"/>
</dbReference>
<dbReference type="CDD" id="cd13132">
    <property type="entry name" value="MATE_eukaryotic"/>
    <property type="match status" value="1"/>
</dbReference>
<evidence type="ECO:0000256" key="6">
    <source>
        <dbReference type="RuleBase" id="RU004914"/>
    </source>
</evidence>
<evidence type="ECO:0000256" key="3">
    <source>
        <dbReference type="ARBA" id="ARBA00022692"/>
    </source>
</evidence>
<dbReference type="GO" id="GO:0042910">
    <property type="term" value="F:xenobiotic transmembrane transporter activity"/>
    <property type="evidence" value="ECO:0007669"/>
    <property type="project" value="InterPro"/>
</dbReference>
<feature type="transmembrane region" description="Helical" evidence="6">
    <location>
        <begin position="410"/>
        <end position="428"/>
    </location>
</feature>
<dbReference type="InterPro" id="IPR045069">
    <property type="entry name" value="MATE_euk"/>
</dbReference>
<dbReference type="GO" id="GO:1990961">
    <property type="term" value="P:xenobiotic detoxification by transmembrane export across the plasma membrane"/>
    <property type="evidence" value="ECO:0007669"/>
    <property type="project" value="InterPro"/>
</dbReference>
<dbReference type="EMBL" id="JAKMXF010000303">
    <property type="protein sequence ID" value="KAI6651532.1"/>
    <property type="molecule type" value="Genomic_DNA"/>
</dbReference>
<dbReference type="Proteomes" id="UP001165289">
    <property type="component" value="Unassembled WGS sequence"/>
</dbReference>
<accession>A0AAV7JRX7</accession>
<keyword evidence="3 6" id="KW-0812">Transmembrane</keyword>
<sequence>MHESEKYQNLPSTKWYRKLLSFWIIHECIIINKLAWPSVLSSFSTTMLSVICLIFTGHIGRGVYLDGTALALSFANVTGTSIVVGLSSGMDTLCSQAYGGKNYRIVGVYFQRASILCLLVCFPIWAMWLNTESLLILLHQDVEVAAIAGKYLRILCVAKPAVIIYILSTKFLQTQNVVNPTIFLTAIGNVVNIGCHYLFVVHLGLGVEGSAMALSLSYWSLAILYLLYIRFSSLYHTSWPGWSCDALKGWLHYCKYGVPGLIMICFEWWAFEIGYLVVGATSAYPKVEIGIYSIMFKISDQLYSIPIGYTVAATVRVGNLLGANNPKLARRVAYLCLSIIFVIGLHFSAGVLLLRYHLPHLFTKDACIIAGASQTLVVIGIFENADGFQLMASGILKGCGRQGIASITNLLIYQFFATPLAICLSVGLKMATKGYFIGMGSAVFLQAILYNILLVCTNWRRVADIAQDNVGFSQLNNDSSSSTNDLARSNNELNPFLTHNISKTSRSCMIGYQDIVKIVIIVVLIASFVVGLGFSFYRPPSSNVFITAPFNTSSSLNNTQITCPY</sequence>
<evidence type="ECO:0000313" key="8">
    <source>
        <dbReference type="Proteomes" id="UP001165289"/>
    </source>
</evidence>
<gene>
    <name evidence="7" type="ORF">LOD99_5140</name>
</gene>
<organism evidence="7 8">
    <name type="scientific">Oopsacas minuta</name>
    <dbReference type="NCBI Taxonomy" id="111878"/>
    <lineage>
        <taxon>Eukaryota</taxon>
        <taxon>Metazoa</taxon>
        <taxon>Porifera</taxon>
        <taxon>Hexactinellida</taxon>
        <taxon>Hexasterophora</taxon>
        <taxon>Lyssacinosida</taxon>
        <taxon>Leucopsacidae</taxon>
        <taxon>Oopsacas</taxon>
    </lineage>
</organism>
<dbReference type="AlphaFoldDB" id="A0AAV7JRX7"/>
<feature type="transmembrane region" description="Helical" evidence="6">
    <location>
        <begin position="434"/>
        <end position="456"/>
    </location>
</feature>
<comment type="similarity">
    <text evidence="2 6">Belongs to the multi antimicrobial extrusion (MATE) (TC 2.A.66.1) family.</text>
</comment>
<keyword evidence="8" id="KW-1185">Reference proteome</keyword>
<protein>
    <recommendedName>
        <fullName evidence="6">Multidrug and toxin extrusion protein</fullName>
    </recommendedName>
</protein>